<proteinExistence type="predicted"/>
<organism evidence="1 2">
    <name type="scientific">Thalictrum thalictroides</name>
    <name type="common">Rue-anemone</name>
    <name type="synonym">Anemone thalictroides</name>
    <dbReference type="NCBI Taxonomy" id="46969"/>
    <lineage>
        <taxon>Eukaryota</taxon>
        <taxon>Viridiplantae</taxon>
        <taxon>Streptophyta</taxon>
        <taxon>Embryophyta</taxon>
        <taxon>Tracheophyta</taxon>
        <taxon>Spermatophyta</taxon>
        <taxon>Magnoliopsida</taxon>
        <taxon>Ranunculales</taxon>
        <taxon>Ranunculaceae</taxon>
        <taxon>Thalictroideae</taxon>
        <taxon>Thalictrum</taxon>
    </lineage>
</organism>
<evidence type="ECO:0000313" key="2">
    <source>
        <dbReference type="Proteomes" id="UP000554482"/>
    </source>
</evidence>
<dbReference type="CDD" id="cd09272">
    <property type="entry name" value="RNase_HI_RT_Ty1"/>
    <property type="match status" value="1"/>
</dbReference>
<protein>
    <submittedName>
        <fullName evidence="1">Retrovirus-related pol polyprotein from transposon re1</fullName>
    </submittedName>
</protein>
<evidence type="ECO:0000313" key="1">
    <source>
        <dbReference type="EMBL" id="KAF5203874.1"/>
    </source>
</evidence>
<dbReference type="PANTHER" id="PTHR11439:SF467">
    <property type="entry name" value="INTEGRASE CATALYTIC DOMAIN-CONTAINING PROTEIN"/>
    <property type="match status" value="1"/>
</dbReference>
<accession>A0A7J6X2G7</accession>
<sequence length="99" mass="10809">MWLRSILGELGFPQTDPSVLYCDNKSAIHLASDSILHEKTKHIEIDVHFLREKVRSGIVSPSFVGTKAQIADTLTKPVGPGDLQTIISKLGLLDIFAPA</sequence>
<dbReference type="PANTHER" id="PTHR11439">
    <property type="entry name" value="GAG-POL-RELATED RETROTRANSPOSON"/>
    <property type="match status" value="1"/>
</dbReference>
<gene>
    <name evidence="1" type="ORF">FRX31_006539</name>
</gene>
<keyword evidence="2" id="KW-1185">Reference proteome</keyword>
<comment type="caution">
    <text evidence="1">The sequence shown here is derived from an EMBL/GenBank/DDBJ whole genome shotgun (WGS) entry which is preliminary data.</text>
</comment>
<dbReference type="EMBL" id="JABWDY010006137">
    <property type="protein sequence ID" value="KAF5203874.1"/>
    <property type="molecule type" value="Genomic_DNA"/>
</dbReference>
<dbReference type="AlphaFoldDB" id="A0A7J6X2G7"/>
<name>A0A7J6X2G7_THATH</name>
<dbReference type="Proteomes" id="UP000554482">
    <property type="component" value="Unassembled WGS sequence"/>
</dbReference>
<dbReference type="OrthoDB" id="418237at2759"/>
<reference evidence="1 2" key="1">
    <citation type="submission" date="2020-06" db="EMBL/GenBank/DDBJ databases">
        <title>Transcriptomic and genomic resources for Thalictrum thalictroides and T. hernandezii: Facilitating candidate gene discovery in an emerging model plant lineage.</title>
        <authorList>
            <person name="Arias T."/>
            <person name="Riano-Pachon D.M."/>
            <person name="Di Stilio V.S."/>
        </authorList>
    </citation>
    <scope>NUCLEOTIDE SEQUENCE [LARGE SCALE GENOMIC DNA]</scope>
    <source>
        <strain evidence="2">cv. WT478/WT964</strain>
        <tissue evidence="1">Leaves</tissue>
    </source>
</reference>